<feature type="region of interest" description="Disordered" evidence="4">
    <location>
        <begin position="495"/>
        <end position="517"/>
    </location>
</feature>
<evidence type="ECO:0000259" key="5">
    <source>
        <dbReference type="PROSITE" id="PS00028"/>
    </source>
</evidence>
<dbReference type="InterPro" id="IPR039727">
    <property type="entry name" value="SE/Ars2"/>
</dbReference>
<dbReference type="Proteomes" id="UP000799439">
    <property type="component" value="Unassembled WGS sequence"/>
</dbReference>
<name>A0A9P4IXA6_9PEZI</name>
<evidence type="ECO:0000256" key="2">
    <source>
        <dbReference type="ARBA" id="ARBA00005407"/>
    </source>
</evidence>
<feature type="region of interest" description="Disordered" evidence="4">
    <location>
        <begin position="1"/>
        <end position="35"/>
    </location>
</feature>
<dbReference type="Pfam" id="PF12066">
    <property type="entry name" value="SERRATE_Ars2_N"/>
    <property type="match status" value="1"/>
</dbReference>
<dbReference type="EMBL" id="ML996088">
    <property type="protein sequence ID" value="KAF2151351.1"/>
    <property type="molecule type" value="Genomic_DNA"/>
</dbReference>
<evidence type="ECO:0000256" key="1">
    <source>
        <dbReference type="ARBA" id="ARBA00004123"/>
    </source>
</evidence>
<feature type="region of interest" description="Disordered" evidence="4">
    <location>
        <begin position="705"/>
        <end position="783"/>
    </location>
</feature>
<dbReference type="InterPro" id="IPR013087">
    <property type="entry name" value="Znf_C2H2_type"/>
</dbReference>
<comment type="similarity">
    <text evidence="2">Belongs to the ARS2 family.</text>
</comment>
<dbReference type="InterPro" id="IPR025239">
    <property type="entry name" value="DUF4187"/>
</dbReference>
<evidence type="ECO:0000313" key="6">
    <source>
        <dbReference type="EMBL" id="KAF2151351.1"/>
    </source>
</evidence>
<dbReference type="GO" id="GO:0016070">
    <property type="term" value="P:RNA metabolic process"/>
    <property type="evidence" value="ECO:0007669"/>
    <property type="project" value="UniProtKB-ARBA"/>
</dbReference>
<reference evidence="6" key="1">
    <citation type="journal article" date="2020" name="Stud. Mycol.">
        <title>101 Dothideomycetes genomes: a test case for predicting lifestyles and emergence of pathogens.</title>
        <authorList>
            <person name="Haridas S."/>
            <person name="Albert R."/>
            <person name="Binder M."/>
            <person name="Bloem J."/>
            <person name="Labutti K."/>
            <person name="Salamov A."/>
            <person name="Andreopoulos B."/>
            <person name="Baker S."/>
            <person name="Barry K."/>
            <person name="Bills G."/>
            <person name="Bluhm B."/>
            <person name="Cannon C."/>
            <person name="Castanera R."/>
            <person name="Culley D."/>
            <person name="Daum C."/>
            <person name="Ezra D."/>
            <person name="Gonzalez J."/>
            <person name="Henrissat B."/>
            <person name="Kuo A."/>
            <person name="Liang C."/>
            <person name="Lipzen A."/>
            <person name="Lutzoni F."/>
            <person name="Magnuson J."/>
            <person name="Mondo S."/>
            <person name="Nolan M."/>
            <person name="Ohm R."/>
            <person name="Pangilinan J."/>
            <person name="Park H.-J."/>
            <person name="Ramirez L."/>
            <person name="Alfaro M."/>
            <person name="Sun H."/>
            <person name="Tritt A."/>
            <person name="Yoshinaga Y."/>
            <person name="Zwiers L.-H."/>
            <person name="Turgeon B."/>
            <person name="Goodwin S."/>
            <person name="Spatafora J."/>
            <person name="Crous P."/>
            <person name="Grigoriev I."/>
        </authorList>
    </citation>
    <scope>NUCLEOTIDE SEQUENCE</scope>
    <source>
        <strain evidence="6">CBS 260.36</strain>
    </source>
</reference>
<feature type="region of interest" description="Disordered" evidence="4">
    <location>
        <begin position="396"/>
        <end position="425"/>
    </location>
</feature>
<evidence type="ECO:0000256" key="4">
    <source>
        <dbReference type="SAM" id="MobiDB-lite"/>
    </source>
</evidence>
<dbReference type="Pfam" id="PF13821">
    <property type="entry name" value="DUF4187"/>
    <property type="match status" value="1"/>
</dbReference>
<dbReference type="GO" id="GO:0031047">
    <property type="term" value="P:regulatory ncRNA-mediated gene silencing"/>
    <property type="evidence" value="ECO:0007669"/>
    <property type="project" value="UniProtKB-ARBA"/>
</dbReference>
<gene>
    <name evidence="6" type="ORF">K461DRAFT_295412</name>
</gene>
<feature type="compositionally biased region" description="Gly residues" evidence="4">
    <location>
        <begin position="774"/>
        <end position="783"/>
    </location>
</feature>
<feature type="compositionally biased region" description="Polar residues" evidence="4">
    <location>
        <begin position="261"/>
        <end position="272"/>
    </location>
</feature>
<dbReference type="SMART" id="SM01173">
    <property type="entry name" value="DUF4187"/>
    <property type="match status" value="1"/>
</dbReference>
<keyword evidence="7" id="KW-1185">Reference proteome</keyword>
<feature type="domain" description="C2H2-type" evidence="5">
    <location>
        <begin position="581"/>
        <end position="604"/>
    </location>
</feature>
<evidence type="ECO:0000256" key="3">
    <source>
        <dbReference type="ARBA" id="ARBA00023242"/>
    </source>
</evidence>
<keyword evidence="3" id="KW-0539">Nucleus</keyword>
<dbReference type="PANTHER" id="PTHR13165">
    <property type="entry name" value="ARSENITE-RESISTANCE PROTEIN 2"/>
    <property type="match status" value="1"/>
</dbReference>
<dbReference type="PANTHER" id="PTHR13165:SF0">
    <property type="entry name" value="SERRATE RNA EFFECTOR MOLECULE HOMOLOG"/>
    <property type="match status" value="1"/>
</dbReference>
<dbReference type="GO" id="GO:0016604">
    <property type="term" value="C:nuclear body"/>
    <property type="evidence" value="ECO:0007669"/>
    <property type="project" value="TreeGrafter"/>
</dbReference>
<comment type="caution">
    <text evidence="6">The sequence shown here is derived from an EMBL/GenBank/DDBJ whole genome shotgun (WGS) entry which is preliminary data.</text>
</comment>
<sequence length="783" mass="87151">MRRRSSPQPPPNIDRYVPGEDSGPQRPIPVNPMRDPLLESTQVGFSYFAEWWKSEQEIKQAKERQKTGKRPEPVKESRDEQRAKIQVAYDDYKLAWNAKMAKLFVHAHKYDNWFRERYDPEVRDPLRARLSEYRKVLFDIWERDMDSGNLDEFNMEGIYKSESNGAGGVVEKEEGEASAAAEVLAVSDLLPSKGAELRDPVASLPTLLIKTITPAVPRTKIEEFCKEHLGEGDGGFKWLSLSDPNPGKKFHRLGWVVLNPSSKDGTHPTNPSGADANGDTTIKDEETMDVEGGLDLSAVQDKALALINDKTIKDPEKGDFTVHVGIHRPTDTPRKKALWDLFSAPERIEKDLNLAVRLVAKLDSTMGLPSALEKVEQRVEDLAGKGYLQPSIVAHKTLTKGEDDDEEMEEGEEGEEQEEEDADDEEMLIKKKKLDLLVEYLRRVHNFCFFCVFETDSVHELQRKCVGGHLRRPRASLTSAAKEVARASAAGGAFPMKKAEGGENGDGGLSPVEERKSARQFGKNQLQRAFNWVKTFEDKVFQLLEPENADLKKLGGCPLEEALDEELSKHVKQEDESKYRCKAPECTKLFKGVTFWRKHVEKRHAEWYEKMKEDLELVNRYVLDPSRLAQGRNDANSNGHFPINTTMMSGTPRNFTLNGNMMGGGMLPSAPPGMFNPMMGQYPMALPPGWPLPGADGGVGPMRNGMRPPNVRGPLPYDRGVRRNNGGRLSPPRGGGPGRGRPNFVEGGVGTFGGSQAVEGRTVKSYNDLDAAGGEQGGGALDY</sequence>
<evidence type="ECO:0000313" key="7">
    <source>
        <dbReference type="Proteomes" id="UP000799439"/>
    </source>
</evidence>
<comment type="subcellular location">
    <subcellularLocation>
        <location evidence="1">Nucleus</location>
    </subcellularLocation>
</comment>
<dbReference type="InterPro" id="IPR021933">
    <property type="entry name" value="SERRATE/Ars2_N"/>
</dbReference>
<feature type="region of interest" description="Disordered" evidence="4">
    <location>
        <begin position="59"/>
        <end position="82"/>
    </location>
</feature>
<dbReference type="Pfam" id="PF04959">
    <property type="entry name" value="ARS2"/>
    <property type="match status" value="1"/>
</dbReference>
<dbReference type="AlphaFoldDB" id="A0A9P4IXA6"/>
<feature type="compositionally biased region" description="Low complexity" evidence="4">
    <location>
        <begin position="723"/>
        <end position="732"/>
    </location>
</feature>
<proteinExistence type="inferred from homology"/>
<dbReference type="PROSITE" id="PS00028">
    <property type="entry name" value="ZINC_FINGER_C2H2_1"/>
    <property type="match status" value="1"/>
</dbReference>
<dbReference type="InterPro" id="IPR007042">
    <property type="entry name" value="SERRATE/Ars2_C"/>
</dbReference>
<organism evidence="6 7">
    <name type="scientific">Myriangium duriaei CBS 260.36</name>
    <dbReference type="NCBI Taxonomy" id="1168546"/>
    <lineage>
        <taxon>Eukaryota</taxon>
        <taxon>Fungi</taxon>
        <taxon>Dikarya</taxon>
        <taxon>Ascomycota</taxon>
        <taxon>Pezizomycotina</taxon>
        <taxon>Dothideomycetes</taxon>
        <taxon>Dothideomycetidae</taxon>
        <taxon>Myriangiales</taxon>
        <taxon>Myriangiaceae</taxon>
        <taxon>Myriangium</taxon>
    </lineage>
</organism>
<protein>
    <recommendedName>
        <fullName evidence="5">C2H2-type domain-containing protein</fullName>
    </recommendedName>
</protein>
<feature type="region of interest" description="Disordered" evidence="4">
    <location>
        <begin position="261"/>
        <end position="280"/>
    </location>
</feature>
<feature type="compositionally biased region" description="Acidic residues" evidence="4">
    <location>
        <begin position="402"/>
        <end position="425"/>
    </location>
</feature>
<accession>A0A9P4IXA6</accession>
<dbReference type="OrthoDB" id="342064at2759"/>